<accession>A0A0C3D737</accession>
<evidence type="ECO:0000313" key="1">
    <source>
        <dbReference type="EMBL" id="KIM51916.1"/>
    </source>
</evidence>
<protein>
    <submittedName>
        <fullName evidence="1">Uncharacterized protein</fullName>
    </submittedName>
</protein>
<reference evidence="1 3" key="1">
    <citation type="submission" date="2014-04" db="EMBL/GenBank/DDBJ databases">
        <authorList>
            <consortium name="DOE Joint Genome Institute"/>
            <person name="Kuo A."/>
            <person name="Kohler A."/>
            <person name="Nagy L.G."/>
            <person name="Floudas D."/>
            <person name="Copeland A."/>
            <person name="Barry K.W."/>
            <person name="Cichocki N."/>
            <person name="Veneault-Fourrey C."/>
            <person name="LaButti K."/>
            <person name="Lindquist E.A."/>
            <person name="Lipzen A."/>
            <person name="Lundell T."/>
            <person name="Morin E."/>
            <person name="Murat C."/>
            <person name="Sun H."/>
            <person name="Tunlid A."/>
            <person name="Henrissat B."/>
            <person name="Grigoriev I.V."/>
            <person name="Hibbett D.S."/>
            <person name="Martin F."/>
            <person name="Nordberg H.P."/>
            <person name="Cantor M.N."/>
            <person name="Hua S.X."/>
        </authorList>
    </citation>
    <scope>NUCLEOTIDE SEQUENCE [LARGE SCALE GENOMIC DNA]</scope>
    <source>
        <strain evidence="1 3">Foug A</strain>
    </source>
</reference>
<reference evidence="1" key="3">
    <citation type="submission" date="2015-02" db="EMBL/GenBank/DDBJ databases">
        <title>Evolutionary Origins and Diversification of the Mycorrhizal Mutualists.</title>
        <authorList>
            <consortium name="DOE Joint Genome Institute"/>
            <consortium name="Mycorrhizal Genomics Consortium"/>
            <person name="Kohler A."/>
            <person name="Kuo A."/>
            <person name="Nagy L.G."/>
            <person name="Floudas D."/>
            <person name="Copeland A."/>
            <person name="Barry K.W."/>
            <person name="Cichocki N."/>
            <person name="Veneault-Fourrey C."/>
            <person name="LaButti K."/>
            <person name="Lindquist E.A."/>
            <person name="Lipzen A."/>
            <person name="Lundell T."/>
            <person name="Morin E."/>
            <person name="Murat C."/>
            <person name="Riley R."/>
            <person name="Ohm R."/>
            <person name="Sun H."/>
            <person name="Tunlid A."/>
            <person name="Henrissat B."/>
            <person name="Grigoriev I.V."/>
            <person name="Hibbett D.S."/>
            <person name="Martin F."/>
        </authorList>
    </citation>
    <scope>NUCLEOTIDE SEQUENCE</scope>
    <source>
        <strain evidence="1 3">Foug A</strain>
    </source>
</reference>
<evidence type="ECO:0000313" key="2">
    <source>
        <dbReference type="EMBL" id="KIM51993.1"/>
    </source>
</evidence>
<reference evidence="3" key="2">
    <citation type="submission" date="2015-01" db="EMBL/GenBank/DDBJ databases">
        <title>Evolutionary Origins and Diversification of the Mycorrhizal Mutualists.</title>
        <authorList>
            <consortium name="DOE Joint Genome Institute"/>
            <consortium name="Mycorrhizal Genomics Consortium"/>
            <person name="Kohler A."/>
            <person name="Kuo A."/>
            <person name="Nagy L.G."/>
            <person name="Floudas D."/>
            <person name="Copeland A."/>
            <person name="Barry K.W."/>
            <person name="Cichocki N."/>
            <person name="Veneault-Fourrey C."/>
            <person name="LaButti K."/>
            <person name="Lindquist E.A."/>
            <person name="Lipzen A."/>
            <person name="Lundell T."/>
            <person name="Morin E."/>
            <person name="Murat C."/>
            <person name="Riley R."/>
            <person name="Ohm R."/>
            <person name="Sun H."/>
            <person name="Tunlid A."/>
            <person name="Henrissat B."/>
            <person name="Grigoriev I.V."/>
            <person name="Hibbett D.S."/>
            <person name="Martin F."/>
        </authorList>
    </citation>
    <scope>NUCLEOTIDE SEQUENCE [LARGE SCALE GENOMIC DNA]</scope>
    <source>
        <strain evidence="3">Foug A</strain>
    </source>
</reference>
<dbReference type="HOGENOM" id="CLU_2172563_0_0_1"/>
<evidence type="ECO:0000313" key="3">
    <source>
        <dbReference type="Proteomes" id="UP000053989"/>
    </source>
</evidence>
<sequence length="110" mass="12143">MYIPDLPEVFGNRVLLDLALAVLIPDYLDLQLSDDKVADGIFALSGAALFSALKEYESSKLKAVDFSKYLTGSIHAHIVGVIEDAMFNNCVHFKNLRITLQNVVKANCNK</sequence>
<dbReference type="EMBL" id="KN822233">
    <property type="protein sequence ID" value="KIM51916.1"/>
    <property type="molecule type" value="Genomic_DNA"/>
</dbReference>
<dbReference type="EMBL" id="KN822229">
    <property type="protein sequence ID" value="KIM51993.1"/>
    <property type="molecule type" value="Genomic_DNA"/>
</dbReference>
<gene>
    <name evidence="2" type="ORF">SCLCIDRAFT_587836</name>
    <name evidence="1" type="ORF">SCLCIDRAFT_602107</name>
</gene>
<keyword evidence="3" id="KW-1185">Reference proteome</keyword>
<dbReference type="Proteomes" id="UP000053989">
    <property type="component" value="Unassembled WGS sequence"/>
</dbReference>
<dbReference type="AlphaFoldDB" id="A0A0C3D737"/>
<name>A0A0C3D737_9AGAM</name>
<proteinExistence type="predicted"/>
<organism evidence="1 3">
    <name type="scientific">Scleroderma citrinum Foug A</name>
    <dbReference type="NCBI Taxonomy" id="1036808"/>
    <lineage>
        <taxon>Eukaryota</taxon>
        <taxon>Fungi</taxon>
        <taxon>Dikarya</taxon>
        <taxon>Basidiomycota</taxon>
        <taxon>Agaricomycotina</taxon>
        <taxon>Agaricomycetes</taxon>
        <taxon>Agaricomycetidae</taxon>
        <taxon>Boletales</taxon>
        <taxon>Sclerodermatineae</taxon>
        <taxon>Sclerodermataceae</taxon>
        <taxon>Scleroderma</taxon>
    </lineage>
</organism>